<gene>
    <name evidence="2" type="ORF">CEXT_163591</name>
</gene>
<proteinExistence type="predicted"/>
<name>A0AAV4PSZ2_CAEEX</name>
<protein>
    <submittedName>
        <fullName evidence="2">Uncharacterized protein</fullName>
    </submittedName>
</protein>
<comment type="caution">
    <text evidence="2">The sequence shown here is derived from an EMBL/GenBank/DDBJ whole genome shotgun (WGS) entry which is preliminary data.</text>
</comment>
<keyword evidence="3" id="KW-1185">Reference proteome</keyword>
<reference evidence="2 3" key="1">
    <citation type="submission" date="2021-06" db="EMBL/GenBank/DDBJ databases">
        <title>Caerostris extrusa draft genome.</title>
        <authorList>
            <person name="Kono N."/>
            <person name="Arakawa K."/>
        </authorList>
    </citation>
    <scope>NUCLEOTIDE SEQUENCE [LARGE SCALE GENOMIC DNA]</scope>
</reference>
<feature type="region of interest" description="Disordered" evidence="1">
    <location>
        <begin position="61"/>
        <end position="88"/>
    </location>
</feature>
<dbReference type="EMBL" id="BPLR01005151">
    <property type="protein sequence ID" value="GIY00169.1"/>
    <property type="molecule type" value="Genomic_DNA"/>
</dbReference>
<organism evidence="2 3">
    <name type="scientific">Caerostris extrusa</name>
    <name type="common">Bark spider</name>
    <name type="synonym">Caerostris bankana</name>
    <dbReference type="NCBI Taxonomy" id="172846"/>
    <lineage>
        <taxon>Eukaryota</taxon>
        <taxon>Metazoa</taxon>
        <taxon>Ecdysozoa</taxon>
        <taxon>Arthropoda</taxon>
        <taxon>Chelicerata</taxon>
        <taxon>Arachnida</taxon>
        <taxon>Araneae</taxon>
        <taxon>Araneomorphae</taxon>
        <taxon>Entelegynae</taxon>
        <taxon>Araneoidea</taxon>
        <taxon>Araneidae</taxon>
        <taxon>Caerostris</taxon>
    </lineage>
</organism>
<feature type="compositionally biased region" description="Basic residues" evidence="1">
    <location>
        <begin position="63"/>
        <end position="72"/>
    </location>
</feature>
<evidence type="ECO:0000313" key="3">
    <source>
        <dbReference type="Proteomes" id="UP001054945"/>
    </source>
</evidence>
<evidence type="ECO:0000313" key="2">
    <source>
        <dbReference type="EMBL" id="GIY00169.1"/>
    </source>
</evidence>
<dbReference type="Proteomes" id="UP001054945">
    <property type="component" value="Unassembled WGS sequence"/>
</dbReference>
<feature type="compositionally biased region" description="Basic and acidic residues" evidence="1">
    <location>
        <begin position="73"/>
        <end position="83"/>
    </location>
</feature>
<accession>A0AAV4PSZ2</accession>
<dbReference type="AlphaFoldDB" id="A0AAV4PSZ2"/>
<evidence type="ECO:0000256" key="1">
    <source>
        <dbReference type="SAM" id="MobiDB-lite"/>
    </source>
</evidence>
<sequence length="106" mass="11984">MYEPFLVKLTLGYFPFLHRNTPSNLNDSKIPKDSPIKISKQNMNAFLTPTHELTAGCQEKFRNAKKPPRKGIRYGDRGPHEQTSKASPLETWEMGWVMGGTAICCS</sequence>